<sequence length="61" mass="6785">MSNINNIVLMIQELRISGPSPSVILVINTKLSSSTSDRVINSLVQLLIINHQWQIATEPLM</sequence>
<proteinExistence type="predicted"/>
<organism evidence="1 2">
    <name type="scientific">Suillus luteus UH-Slu-Lm8-n1</name>
    <dbReference type="NCBI Taxonomy" id="930992"/>
    <lineage>
        <taxon>Eukaryota</taxon>
        <taxon>Fungi</taxon>
        <taxon>Dikarya</taxon>
        <taxon>Basidiomycota</taxon>
        <taxon>Agaricomycotina</taxon>
        <taxon>Agaricomycetes</taxon>
        <taxon>Agaricomycetidae</taxon>
        <taxon>Boletales</taxon>
        <taxon>Suillineae</taxon>
        <taxon>Suillaceae</taxon>
        <taxon>Suillus</taxon>
    </lineage>
</organism>
<evidence type="ECO:0000313" key="1">
    <source>
        <dbReference type="EMBL" id="KIK49434.1"/>
    </source>
</evidence>
<protein>
    <submittedName>
        <fullName evidence="1">Uncharacterized protein</fullName>
    </submittedName>
</protein>
<dbReference type="EMBL" id="KN835132">
    <property type="protein sequence ID" value="KIK49434.1"/>
    <property type="molecule type" value="Genomic_DNA"/>
</dbReference>
<gene>
    <name evidence="1" type="ORF">CY34DRAFT_796837</name>
</gene>
<reference evidence="2" key="2">
    <citation type="submission" date="2015-01" db="EMBL/GenBank/DDBJ databases">
        <title>Evolutionary Origins and Diversification of the Mycorrhizal Mutualists.</title>
        <authorList>
            <consortium name="DOE Joint Genome Institute"/>
            <consortium name="Mycorrhizal Genomics Consortium"/>
            <person name="Kohler A."/>
            <person name="Kuo A."/>
            <person name="Nagy L.G."/>
            <person name="Floudas D."/>
            <person name="Copeland A."/>
            <person name="Barry K.W."/>
            <person name="Cichocki N."/>
            <person name="Veneault-Fourrey C."/>
            <person name="LaButti K."/>
            <person name="Lindquist E.A."/>
            <person name="Lipzen A."/>
            <person name="Lundell T."/>
            <person name="Morin E."/>
            <person name="Murat C."/>
            <person name="Riley R."/>
            <person name="Ohm R."/>
            <person name="Sun H."/>
            <person name="Tunlid A."/>
            <person name="Henrissat B."/>
            <person name="Grigoriev I.V."/>
            <person name="Hibbett D.S."/>
            <person name="Martin F."/>
        </authorList>
    </citation>
    <scope>NUCLEOTIDE SEQUENCE [LARGE SCALE GENOMIC DNA]</scope>
    <source>
        <strain evidence="2">UH-Slu-Lm8-n1</strain>
    </source>
</reference>
<dbReference type="AlphaFoldDB" id="A0A0D0BIR0"/>
<accession>A0A0D0BIR0</accession>
<reference evidence="1 2" key="1">
    <citation type="submission" date="2014-04" db="EMBL/GenBank/DDBJ databases">
        <authorList>
            <consortium name="DOE Joint Genome Institute"/>
            <person name="Kuo A."/>
            <person name="Ruytinx J."/>
            <person name="Rineau F."/>
            <person name="Colpaert J."/>
            <person name="Kohler A."/>
            <person name="Nagy L.G."/>
            <person name="Floudas D."/>
            <person name="Copeland A."/>
            <person name="Barry K.W."/>
            <person name="Cichocki N."/>
            <person name="Veneault-Fourrey C."/>
            <person name="LaButti K."/>
            <person name="Lindquist E.A."/>
            <person name="Lipzen A."/>
            <person name="Lundell T."/>
            <person name="Morin E."/>
            <person name="Murat C."/>
            <person name="Sun H."/>
            <person name="Tunlid A."/>
            <person name="Henrissat B."/>
            <person name="Grigoriev I.V."/>
            <person name="Hibbett D.S."/>
            <person name="Martin F."/>
            <person name="Nordberg H.P."/>
            <person name="Cantor M.N."/>
            <person name="Hua S.X."/>
        </authorList>
    </citation>
    <scope>NUCLEOTIDE SEQUENCE [LARGE SCALE GENOMIC DNA]</scope>
    <source>
        <strain evidence="1 2">UH-Slu-Lm8-n1</strain>
    </source>
</reference>
<name>A0A0D0BIR0_9AGAM</name>
<keyword evidence="2" id="KW-1185">Reference proteome</keyword>
<dbReference type="Proteomes" id="UP000054485">
    <property type="component" value="Unassembled WGS sequence"/>
</dbReference>
<evidence type="ECO:0000313" key="2">
    <source>
        <dbReference type="Proteomes" id="UP000054485"/>
    </source>
</evidence>
<dbReference type="InParanoid" id="A0A0D0BIR0"/>
<dbReference type="HOGENOM" id="CLU_2924229_0_0_1"/>